<proteinExistence type="inferred from homology"/>
<dbReference type="NCBIfam" id="TIGR00255">
    <property type="entry name" value="YicC/YloC family endoribonuclease"/>
    <property type="match status" value="1"/>
</dbReference>
<evidence type="ECO:0000256" key="4">
    <source>
        <dbReference type="ARBA" id="ARBA00022801"/>
    </source>
</evidence>
<dbReference type="PANTHER" id="PTHR30636:SF3">
    <property type="entry name" value="UPF0701 PROTEIN YICC"/>
    <property type="match status" value="1"/>
</dbReference>
<feature type="domain" description="Endoribonuclease YicC-like N-terminal" evidence="6">
    <location>
        <begin position="2"/>
        <end position="157"/>
    </location>
</feature>
<keyword evidence="4 8" id="KW-0378">Hydrolase</keyword>
<evidence type="ECO:0000256" key="3">
    <source>
        <dbReference type="ARBA" id="ARBA00022759"/>
    </source>
</evidence>
<dbReference type="InterPro" id="IPR013527">
    <property type="entry name" value="YicC-like_N"/>
</dbReference>
<evidence type="ECO:0000313" key="9">
    <source>
        <dbReference type="Proteomes" id="UP001310386"/>
    </source>
</evidence>
<sequence length="295" mass="34076">MIHSMTGFGQAGGTACGFHVLIDLKSVNHRYCEIMVRMPREWAALEERFKKSIQSLVKRGRVDVFVTVEREVDASRTVEVNWPLVDGLLKAAEQLSARYSFQDTLSLKDLLSVPEVIRIDENDPEDSSDEMEDLLMKCLQDALNQLIEMRETEGKHLFIDLEERITVLESLYEDMMRTAPRVVEEYRDKLMHRIRDVLADSAAFDETRFAMEVALMADRSNIEEELTRLRSHFRQFRQLLLAADPVGRKLDFLIQEMNREVNTIGSKANHSGLAAKVIEMKAEMEKIREQVQNIE</sequence>
<comment type="similarity">
    <text evidence="5">Belongs to the YicC/YloC family.</text>
</comment>
<name>A0ABU5ZFG0_9BACL</name>
<dbReference type="Pfam" id="PF03755">
    <property type="entry name" value="YicC-like_N"/>
    <property type="match status" value="1"/>
</dbReference>
<keyword evidence="3" id="KW-0255">Endonuclease</keyword>
<feature type="domain" description="Endoribonuclease YicC-like C-terminal" evidence="7">
    <location>
        <begin position="177"/>
        <end position="295"/>
    </location>
</feature>
<dbReference type="RefSeq" id="WP_371753353.1">
    <property type="nucleotide sequence ID" value="NZ_JAYJLD010000006.1"/>
</dbReference>
<dbReference type="EMBL" id="JAYJLD010000006">
    <property type="protein sequence ID" value="MEB3101246.1"/>
    <property type="molecule type" value="Genomic_DNA"/>
</dbReference>
<dbReference type="EC" id="3.1.-.-" evidence="8"/>
<comment type="caution">
    <text evidence="8">The sequence shown here is derived from an EMBL/GenBank/DDBJ whole genome shotgun (WGS) entry which is preliminary data.</text>
</comment>
<evidence type="ECO:0000256" key="5">
    <source>
        <dbReference type="ARBA" id="ARBA00035648"/>
    </source>
</evidence>
<keyword evidence="2" id="KW-0540">Nuclease</keyword>
<evidence type="ECO:0000256" key="1">
    <source>
        <dbReference type="ARBA" id="ARBA00001968"/>
    </source>
</evidence>
<reference evidence="8" key="1">
    <citation type="submission" date="2023-12" db="EMBL/GenBank/DDBJ databases">
        <title>Fervidustalea candida gen. nov., sp. nov., a novel member of the family Paenibacillaceae isolated from a geothermal area.</title>
        <authorList>
            <person name="Li W.-J."/>
            <person name="Jiao J.-Y."/>
            <person name="Chen Y."/>
        </authorList>
    </citation>
    <scope>NUCLEOTIDE SEQUENCE</scope>
    <source>
        <strain evidence="8">SYSU GA230002</strain>
    </source>
</reference>
<evidence type="ECO:0000256" key="2">
    <source>
        <dbReference type="ARBA" id="ARBA00022722"/>
    </source>
</evidence>
<dbReference type="Proteomes" id="UP001310386">
    <property type="component" value="Unassembled WGS sequence"/>
</dbReference>
<evidence type="ECO:0000313" key="8">
    <source>
        <dbReference type="EMBL" id="MEB3101246.1"/>
    </source>
</evidence>
<organism evidence="8 9">
    <name type="scientific">Ferviditalea candida</name>
    <dbReference type="NCBI Taxonomy" id="3108399"/>
    <lineage>
        <taxon>Bacteria</taxon>
        <taxon>Bacillati</taxon>
        <taxon>Bacillota</taxon>
        <taxon>Bacilli</taxon>
        <taxon>Bacillales</taxon>
        <taxon>Paenibacillaceae</taxon>
        <taxon>Ferviditalea</taxon>
    </lineage>
</organism>
<protein>
    <submittedName>
        <fullName evidence="8">YicC/YloC family endoribonuclease</fullName>
        <ecNumber evidence="8">3.1.-.-</ecNumber>
    </submittedName>
</protein>
<evidence type="ECO:0000259" key="6">
    <source>
        <dbReference type="Pfam" id="PF03755"/>
    </source>
</evidence>
<gene>
    <name evidence="8" type="ORF">VF724_06160</name>
</gene>
<dbReference type="GO" id="GO:0016787">
    <property type="term" value="F:hydrolase activity"/>
    <property type="evidence" value="ECO:0007669"/>
    <property type="project" value="UniProtKB-KW"/>
</dbReference>
<dbReference type="InterPro" id="IPR013551">
    <property type="entry name" value="YicC-like_C"/>
</dbReference>
<comment type="cofactor">
    <cofactor evidence="1">
        <name>a divalent metal cation</name>
        <dbReference type="ChEBI" id="CHEBI:60240"/>
    </cofactor>
</comment>
<evidence type="ECO:0000259" key="7">
    <source>
        <dbReference type="Pfam" id="PF08340"/>
    </source>
</evidence>
<dbReference type="InterPro" id="IPR005229">
    <property type="entry name" value="YicC/YloC-like"/>
</dbReference>
<keyword evidence="9" id="KW-1185">Reference proteome</keyword>
<dbReference type="PANTHER" id="PTHR30636">
    <property type="entry name" value="UPF0701 PROTEIN YICC"/>
    <property type="match status" value="1"/>
</dbReference>
<dbReference type="Pfam" id="PF08340">
    <property type="entry name" value="YicC-like_C"/>
    <property type="match status" value="1"/>
</dbReference>
<accession>A0ABU5ZFG0</accession>